<evidence type="ECO:0000259" key="16">
    <source>
        <dbReference type="PROSITE" id="PS50290"/>
    </source>
</evidence>
<feature type="domain" description="PI3K/PI4K catalytic" evidence="16">
    <location>
        <begin position="2708"/>
        <end position="3022"/>
    </location>
</feature>
<feature type="region of interest" description="Disordered" evidence="15">
    <location>
        <begin position="2596"/>
        <end position="2616"/>
    </location>
</feature>
<evidence type="ECO:0000259" key="17">
    <source>
        <dbReference type="PROSITE" id="PS51189"/>
    </source>
</evidence>
<dbReference type="InterPro" id="IPR038980">
    <property type="entry name" value="ATM_plant"/>
</dbReference>
<keyword evidence="14" id="KW-0156">Chromatin regulator</keyword>
<name>A0A9P6D3Y6_9AGAR</name>
<protein>
    <recommendedName>
        <fullName evidence="4 14">Serine/threonine-protein kinase Tel1</fullName>
        <ecNumber evidence="3 14">2.7.11.1</ecNumber>
    </recommendedName>
</protein>
<dbReference type="PROSITE" id="PS51189">
    <property type="entry name" value="FAT"/>
    <property type="match status" value="1"/>
</dbReference>
<dbReference type="InterPro" id="IPR044107">
    <property type="entry name" value="PIKKc_ATM"/>
</dbReference>
<dbReference type="SUPFAM" id="SSF56112">
    <property type="entry name" value="Protein kinase-like (PK-like)"/>
    <property type="match status" value="1"/>
</dbReference>
<comment type="function">
    <text evidence="14">Serine/threonine protein kinase which activates checkpoint signaling upon genotoxic stresses such as ionizing radiation (IR), ultraviolet light (UV), or DNA replication stalling, thereby acting as a DNA damage sensor. Recognizes the substrate consensus sequence [ST]-Q. Phosphorylates histone H2A to form H2AS128ph (gamma-H2A) at sites of DNA damage, involved in the regulation of DNA damage response mechanism. Required for the control of telomere length and genome stability.</text>
</comment>
<evidence type="ECO:0000256" key="9">
    <source>
        <dbReference type="ARBA" id="ARBA00022777"/>
    </source>
</evidence>
<dbReference type="Pfam" id="PF02260">
    <property type="entry name" value="FATC"/>
    <property type="match status" value="1"/>
</dbReference>
<evidence type="ECO:0000256" key="7">
    <source>
        <dbReference type="ARBA" id="ARBA00022741"/>
    </source>
</evidence>
<gene>
    <name evidence="19" type="ORF">BDN70DRAFT_853086</name>
</gene>
<proteinExistence type="inferred from homology"/>
<dbReference type="GO" id="GO:0006325">
    <property type="term" value="P:chromatin organization"/>
    <property type="evidence" value="ECO:0007669"/>
    <property type="project" value="UniProtKB-KW"/>
</dbReference>
<sequence length="3078" mass="349426">MNNLKDVLEGLKSAKVTDRQHALQTVRDVFAKDKVVATFHLSQNGKATSMAWFVVFDALLRALSSERTLLRKASSTGAATRRISETASTIRWLTERSVRFLTMKTVSYLITELVQMLPADKTRASRLFQPVALDFAKALKCLLSYTPHLDHLGETQWIKLMEISFNVILDDPFTRKISDFEDPADCSTPVVDEDDEMFVDSANDTEPGPSNVATKGNKRLRGPTPVPILKSPNAKSKSRRHFQTSVTSEQVEFASILSILLTSPAAPILSNHEDLPAAILNRLQRFLERYPADSSLLYDYISILSATLDHLSLNKKHEVEVFARSTWTGLVGLWGTKDKRMKEGLVVVLRHLYQFVICPSYSENANLPPFDYTDGIGRLWRLLDAEADNKWGVDGLSLDALRFEIAGSTDNRSFKEEAFIAKTFRAGWNFDTEQALYWAILELRADCTGKLFQLSESMQHSTPIAGSSRNYSKRVKLENPVASLLHSIQTAIRVRNYHLQTLLFFIDRHWSLVHDSQKQEIIDTLLQFVAIEETTVQSWVFLNFAAIAHAESSRIVRKATDVPYALDSTMWDSIWTHAIRRANAPVICRAACHAGQAILTSFYSHVPQPSQVFLTSSRVLSDIETFAKDMDVQGPSYPFDAVCIFLSHCLIVASQDARLYRMHLEDTVLNWFIGSWKLTRNRTKMALYAIIDILRLLETICGLAKHIDLNFRPLLPKSEIVESMVRDNKTQIIRNFLLYATIPTFAPASDIPRATEHSIPGANINKMDEYEKILVPPRGKERRISSFFFNMLEPLCTEWESYADGKNNAHPTAELARQSLDITIGAITFESLLFLNGVSPNRQVLQISSKVMTIVVSLLEDPSWSTSEKLLVLQGLEILIPVEATSNGDAFRDALSLPCQDSGIKERTLKRLLAVNREKVKDSRSDHVKFLRLLWQNVELQDTLEVVSKTSRTILKSVFTGPSSSNGQAKSMEDRDGFGPIRTVNMQGSTSSARKMDDDRPMKHIIEICVGVLACGPFLQSLDSIPTRDKDLAKLILSSADNQPEEFCLVCPAFFSRVRQGTLALPVKYLDGFLEKFGSLLGVYSYSRSEPFQCICLELLNCCLGVWTIDDSAAREVHNKFIQLCDWLANTFEGGKMRSWILRDAFIRFMDKYLSEDPTQESWSSSASYQTEEDYRKRLPASLLPLLNKDPDIRVRFRAALINARLYSLTTQLETDPIVLYTSMKTTYVENVHDYERMLTRILSLGNIMIVSSAVRRGPYWHLLETFNHSQQYTSHIEAVLTGVAQRLGLPSLSALFKAYASQIAYSIRAAGADITTFPPHVLGYRDRRQSVQAAFRLFTPMNILNNGRTQFENHCKMLQKSVEDGLQDCFGEIVGLCIASWLHKPVPEQEEGNLYEGNDKDEIVVEEEISKSLEEYLKGVMFPLEPFWAVFEKNVDSIVATILQCLGDQDFSEGGPIVADLQSINQGNKPKPGPVFSSLVVHRSLDTFKPHQYNLPSFCTKTILKSFLWIDSQPRGAISESTTFHVLHLLMDSIHNTPLVNEQHRLINAMALWMAYRRQDLESLPVLNTVIHCASSFFAQSDLARSAQSILEVAFHYYRTHKFSDDSATLENSPLSNFLVRICCIAHDYTSNSDDPSIQEMGKGLLDWIDQQIYLLSKVSIFKNTIARALAAWPCRPSSELLPIYEEIMLGDLAAILEDHHLSSNKFRLVRRIKEKTLLRHDQEAQFSEKFFWRLKECMPSPDRLQDEDIAAFTELLSMNYGKISSFSPEQPDLHAPRARQRRMFKKKGTVDGALAQDAITLGLLVMLQDDDPVRVSNAYESLKLTMSISSGDLRLIPTEYRDEVRFFANYKRLPVQRAVPNVKDMLNSEVFLESAKDFKQWVSLITVLLSDTLAVVDPFYAQLTSILTTDAAFAEEVLPILVYTMLALQNIKKLTHVAEPLRPQLSKYFTAILLSTHVDLSCVRCIVDIALYLRYFTLKTNDALAYNKWLDMDYAILARSAVLCGAYTTALLFVEITSEQHDDRHDAMTEQVLYEIYAHIDEPDGFYGIKTNNLQQFLIRRLHHEKQWDKAFRFHGAALEAGNSRTVEEEGLLESFHYFGFDHLAIDTLRNLPGQTSSESLSSTSMNYKLAWRTETWDLPDHPKDSASAAFYRSLRAVYRERDPRLVDGIIHSAFLEEMSLLRSLGSENLAEIRTVSQDLMCLGQILQWRQGNIQSLLKTEDISLASWKEFVTIDPTFQFSDLESLMATRISLVRSVRQKEERQQIGTVIRPLVKGLKDIEKNCLLRLSEAARASDQIQIALNSVVRAQQLDVRPSAEVSEEFANVLWVQKEEKLAVQFLRHLIESDSIVDDHIADAARKAIWLSRLGTWTSEACLEKPAEIWDRYFDPSVKLLETVKENGFFNPSHATIYRQCAMFAERQYHAALKSPDVLRWKVYVERKQKEIQQLRSLGSSKDFSSEKNRAERLLKEDEGHFRKHNSLRDTSLKQAIDMYARCLQESNQFDSDSAIRFCSLWLANFDDESILPCVKTALERIPSRKLVFLAHQLTARLANAQSATQPETQTNLHKLILRICQEHPFHILYQVYCLSDHSTPTPMGRRQSGHQASQSTQSERGTVASTLLNRLRMDKLTSQRVTDLEKLCDAMLQWAKYPIKAQFANKQKGASLKVPNGCKILDILNLRVPVTTARTPLDPTLQYKDCVWIRRYDTTFDTAGGVNLPKINICHGSDGHKYKQLFKGEGEDDLRQDAVMEQVFELVNGVLKRDRETRRRDLKVRDYKVIPLASQAGIMEFVGNTSPLREWIQKAHLIYNPGDLKQNAISNDMRNLQKTTNNDPKIMLEFFLDKCKRFKPVMRHYFTQKHKNPINWFQMRLWYTRSIATTSIVGHVLGLGDRHTSNILLDNVSGEVVHIDLGIAFDQGKLLAIPEKVPFRMTADIVDGMGPSGTMGVFQRCAEETLRVLREESELIMTVLEVFKHDPLHSWTASEFKVKQAQSDVPAPKVATGNDGLAKDEIRFNLGIGIDMRSGSADEAADRALNSVARKLDKSLSVESTVNELLAEAMDPMNLATIFVGWFPFT</sequence>
<dbReference type="SMART" id="SM01342">
    <property type="entry name" value="TAN"/>
    <property type="match status" value="1"/>
</dbReference>
<dbReference type="EMBL" id="MU155164">
    <property type="protein sequence ID" value="KAF9482560.1"/>
    <property type="molecule type" value="Genomic_DNA"/>
</dbReference>
<evidence type="ECO:0000256" key="11">
    <source>
        <dbReference type="ARBA" id="ARBA00023242"/>
    </source>
</evidence>
<evidence type="ECO:0000256" key="14">
    <source>
        <dbReference type="RuleBase" id="RU365027"/>
    </source>
</evidence>
<comment type="catalytic activity">
    <reaction evidence="13">
        <text>L-seryl-[protein] + ATP = O-phospho-L-seryl-[protein] + ADP + H(+)</text>
        <dbReference type="Rhea" id="RHEA:17989"/>
        <dbReference type="Rhea" id="RHEA-COMP:9863"/>
        <dbReference type="Rhea" id="RHEA-COMP:11604"/>
        <dbReference type="ChEBI" id="CHEBI:15378"/>
        <dbReference type="ChEBI" id="CHEBI:29999"/>
        <dbReference type="ChEBI" id="CHEBI:30616"/>
        <dbReference type="ChEBI" id="CHEBI:83421"/>
        <dbReference type="ChEBI" id="CHEBI:456216"/>
        <dbReference type="EC" id="2.7.11.1"/>
    </reaction>
</comment>
<dbReference type="InterPro" id="IPR021668">
    <property type="entry name" value="TAN"/>
</dbReference>
<keyword evidence="5 14" id="KW-0723">Serine/threonine-protein kinase</keyword>
<evidence type="ECO:0000259" key="18">
    <source>
        <dbReference type="PROSITE" id="PS51190"/>
    </source>
</evidence>
<dbReference type="EC" id="2.7.11.1" evidence="3 14"/>
<dbReference type="GO" id="GO:0005634">
    <property type="term" value="C:nucleus"/>
    <property type="evidence" value="ECO:0007669"/>
    <property type="project" value="UniProtKB-SubCell"/>
</dbReference>
<comment type="subcellular location">
    <subcellularLocation>
        <location evidence="14">Chromosome</location>
        <location evidence="14">Telomere</location>
    </subcellularLocation>
    <subcellularLocation>
        <location evidence="1 14">Nucleus</location>
    </subcellularLocation>
</comment>
<dbReference type="GO" id="GO:0005524">
    <property type="term" value="F:ATP binding"/>
    <property type="evidence" value="ECO:0007669"/>
    <property type="project" value="UniProtKB-KW"/>
</dbReference>
<evidence type="ECO:0000313" key="19">
    <source>
        <dbReference type="EMBL" id="KAF9482560.1"/>
    </source>
</evidence>
<keyword evidence="11 14" id="KW-0539">Nucleus</keyword>
<dbReference type="InterPro" id="IPR011009">
    <property type="entry name" value="Kinase-like_dom_sf"/>
</dbReference>
<dbReference type="PANTHER" id="PTHR37079:SF4">
    <property type="entry name" value="SERINE_THREONINE-PROTEIN KINASE ATM"/>
    <property type="match status" value="1"/>
</dbReference>
<keyword evidence="10 14" id="KW-0067">ATP-binding</keyword>
<evidence type="ECO:0000256" key="3">
    <source>
        <dbReference type="ARBA" id="ARBA00012513"/>
    </source>
</evidence>
<keyword evidence="9 14" id="KW-0418">Kinase</keyword>
<dbReference type="GO" id="GO:0006281">
    <property type="term" value="P:DNA repair"/>
    <property type="evidence" value="ECO:0007669"/>
    <property type="project" value="InterPro"/>
</dbReference>
<feature type="region of interest" description="Disordered" evidence="15">
    <location>
        <begin position="963"/>
        <end position="996"/>
    </location>
</feature>
<comment type="catalytic activity">
    <reaction evidence="12 14">
        <text>L-threonyl-[protein] + ATP = O-phospho-L-threonyl-[protein] + ADP + H(+)</text>
        <dbReference type="Rhea" id="RHEA:46608"/>
        <dbReference type="Rhea" id="RHEA-COMP:11060"/>
        <dbReference type="Rhea" id="RHEA-COMP:11605"/>
        <dbReference type="ChEBI" id="CHEBI:15378"/>
        <dbReference type="ChEBI" id="CHEBI:30013"/>
        <dbReference type="ChEBI" id="CHEBI:30616"/>
        <dbReference type="ChEBI" id="CHEBI:61977"/>
        <dbReference type="ChEBI" id="CHEBI:456216"/>
        <dbReference type="EC" id="2.7.11.1"/>
    </reaction>
</comment>
<evidence type="ECO:0000256" key="2">
    <source>
        <dbReference type="ARBA" id="ARBA00010769"/>
    </source>
</evidence>
<evidence type="ECO:0000313" key="20">
    <source>
        <dbReference type="Proteomes" id="UP000807469"/>
    </source>
</evidence>
<feature type="compositionally biased region" description="Polar residues" evidence="15">
    <location>
        <begin position="2605"/>
        <end position="2616"/>
    </location>
</feature>
<dbReference type="InterPro" id="IPR014009">
    <property type="entry name" value="PIK_FAT"/>
</dbReference>
<feature type="domain" description="FAT" evidence="17">
    <location>
        <begin position="1998"/>
        <end position="2593"/>
    </location>
</feature>
<keyword evidence="20" id="KW-1185">Reference proteome</keyword>
<organism evidence="19 20">
    <name type="scientific">Pholiota conissans</name>
    <dbReference type="NCBI Taxonomy" id="109636"/>
    <lineage>
        <taxon>Eukaryota</taxon>
        <taxon>Fungi</taxon>
        <taxon>Dikarya</taxon>
        <taxon>Basidiomycota</taxon>
        <taxon>Agaricomycotina</taxon>
        <taxon>Agaricomycetes</taxon>
        <taxon>Agaricomycetidae</taxon>
        <taxon>Agaricales</taxon>
        <taxon>Agaricineae</taxon>
        <taxon>Strophariaceae</taxon>
        <taxon>Pholiota</taxon>
    </lineage>
</organism>
<dbReference type="CDD" id="cd05171">
    <property type="entry name" value="PIKKc_ATM"/>
    <property type="match status" value="1"/>
</dbReference>
<accession>A0A9P6D3Y6</accession>
<keyword evidence="7 14" id="KW-0547">Nucleotide-binding</keyword>
<dbReference type="InterPro" id="IPR003152">
    <property type="entry name" value="FATC_dom"/>
</dbReference>
<keyword evidence="14" id="KW-0779">Telomere</keyword>
<evidence type="ECO:0000256" key="10">
    <source>
        <dbReference type="ARBA" id="ARBA00022840"/>
    </source>
</evidence>
<comment type="caution">
    <text evidence="19">The sequence shown here is derived from an EMBL/GenBank/DDBJ whole genome shotgun (WGS) entry which is preliminary data.</text>
</comment>
<comment type="similarity">
    <text evidence="2 14">Belongs to the PI3/PI4-kinase family. ATM subfamily.</text>
</comment>
<dbReference type="Gene3D" id="3.30.1010.10">
    <property type="entry name" value="Phosphatidylinositol 3-kinase Catalytic Subunit, Chain A, domain 4"/>
    <property type="match status" value="1"/>
</dbReference>
<keyword evidence="8 14" id="KW-0227">DNA damage</keyword>
<dbReference type="Pfam" id="PF00454">
    <property type="entry name" value="PI3_PI4_kinase"/>
    <property type="match status" value="1"/>
</dbReference>
<dbReference type="GO" id="GO:0000781">
    <property type="term" value="C:chromosome, telomeric region"/>
    <property type="evidence" value="ECO:0007669"/>
    <property type="project" value="UniProtKB-SubCell"/>
</dbReference>
<dbReference type="SMART" id="SM00146">
    <property type="entry name" value="PI3Kc"/>
    <property type="match status" value="1"/>
</dbReference>
<evidence type="ECO:0000256" key="5">
    <source>
        <dbReference type="ARBA" id="ARBA00022527"/>
    </source>
</evidence>
<reference evidence="19" key="1">
    <citation type="submission" date="2020-11" db="EMBL/GenBank/DDBJ databases">
        <authorList>
            <consortium name="DOE Joint Genome Institute"/>
            <person name="Ahrendt S."/>
            <person name="Riley R."/>
            <person name="Andreopoulos W."/>
            <person name="Labutti K."/>
            <person name="Pangilinan J."/>
            <person name="Ruiz-Duenas F.J."/>
            <person name="Barrasa J.M."/>
            <person name="Sanchez-Garcia M."/>
            <person name="Camarero S."/>
            <person name="Miyauchi S."/>
            <person name="Serrano A."/>
            <person name="Linde D."/>
            <person name="Babiker R."/>
            <person name="Drula E."/>
            <person name="Ayuso-Fernandez I."/>
            <person name="Pacheco R."/>
            <person name="Padilla G."/>
            <person name="Ferreira P."/>
            <person name="Barriuso J."/>
            <person name="Kellner H."/>
            <person name="Castanera R."/>
            <person name="Alfaro M."/>
            <person name="Ramirez L."/>
            <person name="Pisabarro A.G."/>
            <person name="Kuo A."/>
            <person name="Tritt A."/>
            <person name="Lipzen A."/>
            <person name="He G."/>
            <person name="Yan M."/>
            <person name="Ng V."/>
            <person name="Cullen D."/>
            <person name="Martin F."/>
            <person name="Rosso M.-N."/>
            <person name="Henrissat B."/>
            <person name="Hibbett D."/>
            <person name="Martinez A.T."/>
            <person name="Grigoriev I.V."/>
        </authorList>
    </citation>
    <scope>NUCLEOTIDE SEQUENCE</scope>
    <source>
        <strain evidence="19">CIRM-BRFM 674</strain>
    </source>
</reference>
<feature type="compositionally biased region" description="Polar residues" evidence="15">
    <location>
        <begin position="984"/>
        <end position="993"/>
    </location>
</feature>
<dbReference type="InterPro" id="IPR000403">
    <property type="entry name" value="PI3/4_kinase_cat_dom"/>
</dbReference>
<feature type="domain" description="FATC" evidence="18">
    <location>
        <begin position="3046"/>
        <end position="3078"/>
    </location>
</feature>
<evidence type="ECO:0000256" key="4">
    <source>
        <dbReference type="ARBA" id="ARBA00014619"/>
    </source>
</evidence>
<keyword evidence="14" id="KW-0158">Chromosome</keyword>
<evidence type="ECO:0000256" key="12">
    <source>
        <dbReference type="ARBA" id="ARBA00047899"/>
    </source>
</evidence>
<dbReference type="GO" id="GO:0004674">
    <property type="term" value="F:protein serine/threonine kinase activity"/>
    <property type="evidence" value="ECO:0007669"/>
    <property type="project" value="UniProtKB-KW"/>
</dbReference>
<dbReference type="InterPro" id="IPR018936">
    <property type="entry name" value="PI3/4_kinase_CS"/>
</dbReference>
<dbReference type="Gene3D" id="1.10.1070.11">
    <property type="entry name" value="Phosphatidylinositol 3-/4-kinase, catalytic domain"/>
    <property type="match status" value="1"/>
</dbReference>
<evidence type="ECO:0000256" key="13">
    <source>
        <dbReference type="ARBA" id="ARBA00048679"/>
    </source>
</evidence>
<evidence type="ECO:0000256" key="1">
    <source>
        <dbReference type="ARBA" id="ARBA00004123"/>
    </source>
</evidence>
<evidence type="ECO:0000256" key="8">
    <source>
        <dbReference type="ARBA" id="ARBA00022763"/>
    </source>
</evidence>
<dbReference type="Proteomes" id="UP000807469">
    <property type="component" value="Unassembled WGS sequence"/>
</dbReference>
<dbReference type="SMART" id="SM01343">
    <property type="entry name" value="FATC"/>
    <property type="match status" value="1"/>
</dbReference>
<dbReference type="Pfam" id="PF11640">
    <property type="entry name" value="TAN"/>
    <property type="match status" value="1"/>
</dbReference>
<evidence type="ECO:0000256" key="15">
    <source>
        <dbReference type="SAM" id="MobiDB-lite"/>
    </source>
</evidence>
<evidence type="ECO:0000256" key="6">
    <source>
        <dbReference type="ARBA" id="ARBA00022679"/>
    </source>
</evidence>
<keyword evidence="6 14" id="KW-0808">Transferase</keyword>
<dbReference type="PROSITE" id="PS00916">
    <property type="entry name" value="PI3_4_KINASE_2"/>
    <property type="match status" value="1"/>
</dbReference>
<dbReference type="GO" id="GO:0035556">
    <property type="term" value="P:intracellular signal transduction"/>
    <property type="evidence" value="ECO:0007669"/>
    <property type="project" value="UniProtKB-ARBA"/>
</dbReference>
<dbReference type="OrthoDB" id="381190at2759"/>
<dbReference type="PROSITE" id="PS51190">
    <property type="entry name" value="FATC"/>
    <property type="match status" value="1"/>
</dbReference>
<dbReference type="PROSITE" id="PS50290">
    <property type="entry name" value="PI3_4_KINASE_3"/>
    <property type="match status" value="1"/>
</dbReference>
<dbReference type="PANTHER" id="PTHR37079">
    <property type="entry name" value="SERINE/THREONINE-PROTEIN KINASE ATM"/>
    <property type="match status" value="1"/>
</dbReference>
<dbReference type="InterPro" id="IPR036940">
    <property type="entry name" value="PI3/4_kinase_cat_sf"/>
</dbReference>